<comment type="caution">
    <text evidence="2">The sequence shown here is derived from an EMBL/GenBank/DDBJ whole genome shotgun (WGS) entry which is preliminary data.</text>
</comment>
<dbReference type="Proteomes" id="UP001341840">
    <property type="component" value="Unassembled WGS sequence"/>
</dbReference>
<accession>A0ABU6QE96</accession>
<reference evidence="2 3" key="1">
    <citation type="journal article" date="2023" name="Plants (Basel)">
        <title>Bridging the Gap: Combining Genomics and Transcriptomics Approaches to Understand Stylosanthes scabra, an Orphan Legume from the Brazilian Caatinga.</title>
        <authorList>
            <person name="Ferreira-Neto J.R.C."/>
            <person name="da Silva M.D."/>
            <person name="Binneck E."/>
            <person name="de Melo N.F."/>
            <person name="da Silva R.H."/>
            <person name="de Melo A.L.T.M."/>
            <person name="Pandolfi V."/>
            <person name="Bustamante F.O."/>
            <person name="Brasileiro-Vidal A.C."/>
            <person name="Benko-Iseppon A.M."/>
        </authorList>
    </citation>
    <scope>NUCLEOTIDE SEQUENCE [LARGE SCALE GENOMIC DNA]</scope>
    <source>
        <tissue evidence="2">Leaves</tissue>
    </source>
</reference>
<organism evidence="2 3">
    <name type="scientific">Stylosanthes scabra</name>
    <dbReference type="NCBI Taxonomy" id="79078"/>
    <lineage>
        <taxon>Eukaryota</taxon>
        <taxon>Viridiplantae</taxon>
        <taxon>Streptophyta</taxon>
        <taxon>Embryophyta</taxon>
        <taxon>Tracheophyta</taxon>
        <taxon>Spermatophyta</taxon>
        <taxon>Magnoliopsida</taxon>
        <taxon>eudicotyledons</taxon>
        <taxon>Gunneridae</taxon>
        <taxon>Pentapetalae</taxon>
        <taxon>rosids</taxon>
        <taxon>fabids</taxon>
        <taxon>Fabales</taxon>
        <taxon>Fabaceae</taxon>
        <taxon>Papilionoideae</taxon>
        <taxon>50 kb inversion clade</taxon>
        <taxon>dalbergioids sensu lato</taxon>
        <taxon>Dalbergieae</taxon>
        <taxon>Pterocarpus clade</taxon>
        <taxon>Stylosanthes</taxon>
    </lineage>
</organism>
<feature type="region of interest" description="Disordered" evidence="1">
    <location>
        <begin position="1"/>
        <end position="36"/>
    </location>
</feature>
<evidence type="ECO:0000313" key="2">
    <source>
        <dbReference type="EMBL" id="MED6110260.1"/>
    </source>
</evidence>
<name>A0ABU6QE96_9FABA</name>
<gene>
    <name evidence="2" type="ORF">PIB30_041304</name>
</gene>
<evidence type="ECO:0000313" key="3">
    <source>
        <dbReference type="Proteomes" id="UP001341840"/>
    </source>
</evidence>
<evidence type="ECO:0000256" key="1">
    <source>
        <dbReference type="SAM" id="MobiDB-lite"/>
    </source>
</evidence>
<proteinExistence type="predicted"/>
<protein>
    <submittedName>
        <fullName evidence="2">Uncharacterized protein</fullName>
    </submittedName>
</protein>
<sequence>MKEENPYLFTRQEDEVEVHQLGEGERDERRGRSKQGRTLAYFVAGEPATGGMHTESRRRSSMIDHGALASQSRRFRLRSGLLLFFALNATPSLSNEVSLPLHAELLLKTSNNWKIKIEEGKGI</sequence>
<feature type="compositionally biased region" description="Basic and acidic residues" evidence="1">
    <location>
        <begin position="1"/>
        <end position="30"/>
    </location>
</feature>
<dbReference type="EMBL" id="JASCZI010000228">
    <property type="protein sequence ID" value="MED6110260.1"/>
    <property type="molecule type" value="Genomic_DNA"/>
</dbReference>
<keyword evidence="3" id="KW-1185">Reference proteome</keyword>